<keyword evidence="2" id="KW-1133">Transmembrane helix</keyword>
<reference evidence="5" key="1">
    <citation type="journal article" date="2024" name="Algal Res.">
        <title>Biochemical, toxicological and genomic investigation of a high-biomass producing Limnothrix strain isolated from Italian shallow drinking water reservoir.</title>
        <authorList>
            <person name="Simonazzi M."/>
            <person name="Shishido T.K."/>
            <person name="Delbaje E."/>
            <person name="Wahlsten M."/>
            <person name="Fewer D.P."/>
            <person name="Sivonen K."/>
            <person name="Pezzolesi L."/>
            <person name="Pistocchi R."/>
        </authorList>
    </citation>
    <scope>NUCLEOTIDE SEQUENCE [LARGE SCALE GENOMIC DNA]</scope>
    <source>
        <strain evidence="5">LRLZ20PSL1</strain>
    </source>
</reference>
<feature type="coiled-coil region" evidence="1">
    <location>
        <begin position="161"/>
        <end position="225"/>
    </location>
</feature>
<feature type="transmembrane region" description="Helical" evidence="2">
    <location>
        <begin position="273"/>
        <end position="294"/>
    </location>
</feature>
<evidence type="ECO:0000259" key="3">
    <source>
        <dbReference type="Pfam" id="PF14257"/>
    </source>
</evidence>
<evidence type="ECO:0000256" key="1">
    <source>
        <dbReference type="SAM" id="Coils"/>
    </source>
</evidence>
<organism evidence="4 5">
    <name type="scientific">Limnothrix redekei LRLZ20PSL1</name>
    <dbReference type="NCBI Taxonomy" id="3112953"/>
    <lineage>
        <taxon>Bacteria</taxon>
        <taxon>Bacillati</taxon>
        <taxon>Cyanobacteriota</taxon>
        <taxon>Cyanophyceae</taxon>
        <taxon>Pseudanabaenales</taxon>
        <taxon>Pseudanabaenaceae</taxon>
        <taxon>Limnothrix</taxon>
    </lineage>
</organism>
<dbReference type="RefSeq" id="WP_393015310.1">
    <property type="nucleotide sequence ID" value="NZ_JAZAQF010000090.1"/>
</dbReference>
<dbReference type="Proteomes" id="UP001604335">
    <property type="component" value="Unassembled WGS sequence"/>
</dbReference>
<keyword evidence="5" id="KW-1185">Reference proteome</keyword>
<sequence length="309" mass="33444">MARSLVLVNLPQATRNSRSPLWALLLGVALTGCGGGSMANKAAAPMPEAMAPAAGGQERQALAPNDSDLAANAQSPPSPIAQPQLIKTVTLALKADSVTKALEATQAIVKENQGDVISLNDRRTDTSRIAELQFRVPANQLDRAVAAVTQLGYLQNRAMQAEDVTDQLVDADARLRNLRRTEDSLLALLQKSGSVRDILAVNQQVSQTRQQIEQIEAQLKNLRTRVAYSTVNLTIEQSVAGLADANPITAQLAETWGKATQSVGQVTIGLLQITLWLLAYTPYWLLFGLGIWAMRRWALRRAQNQSANH</sequence>
<gene>
    <name evidence="4" type="ORF">VPK24_17355</name>
</gene>
<keyword evidence="1" id="KW-0175">Coiled coil</keyword>
<accession>A0ABW7CE68</accession>
<feature type="domain" description="DUF4349" evidence="3">
    <location>
        <begin position="84"/>
        <end position="294"/>
    </location>
</feature>
<comment type="caution">
    <text evidence="4">The sequence shown here is derived from an EMBL/GenBank/DDBJ whole genome shotgun (WGS) entry which is preliminary data.</text>
</comment>
<keyword evidence="2" id="KW-0812">Transmembrane</keyword>
<protein>
    <submittedName>
        <fullName evidence="4">DUF4349 domain-containing protein</fullName>
    </submittedName>
</protein>
<dbReference type="PROSITE" id="PS51257">
    <property type="entry name" value="PROKAR_LIPOPROTEIN"/>
    <property type="match status" value="1"/>
</dbReference>
<dbReference type="EMBL" id="JAZAQF010000090">
    <property type="protein sequence ID" value="MFG3819416.1"/>
    <property type="molecule type" value="Genomic_DNA"/>
</dbReference>
<dbReference type="Pfam" id="PF14257">
    <property type="entry name" value="DUF4349"/>
    <property type="match status" value="1"/>
</dbReference>
<evidence type="ECO:0000313" key="5">
    <source>
        <dbReference type="Proteomes" id="UP001604335"/>
    </source>
</evidence>
<evidence type="ECO:0000313" key="4">
    <source>
        <dbReference type="EMBL" id="MFG3819416.1"/>
    </source>
</evidence>
<evidence type="ECO:0000256" key="2">
    <source>
        <dbReference type="SAM" id="Phobius"/>
    </source>
</evidence>
<keyword evidence="2" id="KW-0472">Membrane</keyword>
<dbReference type="InterPro" id="IPR025645">
    <property type="entry name" value="DUF4349"/>
</dbReference>
<name>A0ABW7CE68_9CYAN</name>
<proteinExistence type="predicted"/>